<proteinExistence type="predicted"/>
<accession>A0A7J7UPC8</accession>
<sequence>MPLILDVHITVIHLVSRRHCLRKDCGSLSSWAQPVDSDADLTLLRSPLLATAFRESSQRVSSFLGGFSELNWPCADFQLLGKAAEPQRLLPRERPSCLPQGKLEPTGRTALPWGGGFAAVPGHQGWRGLRHSQPRCLL</sequence>
<dbReference type="EMBL" id="JABWUV010000012">
    <property type="protein sequence ID" value="KAF6314770.1"/>
    <property type="molecule type" value="Genomic_DNA"/>
</dbReference>
<dbReference type="Proteomes" id="UP000527355">
    <property type="component" value="Unassembled WGS sequence"/>
</dbReference>
<gene>
    <name evidence="1" type="ORF">mMyoMyo1_008566</name>
</gene>
<evidence type="ECO:0000313" key="2">
    <source>
        <dbReference type="Proteomes" id="UP000527355"/>
    </source>
</evidence>
<dbReference type="AlphaFoldDB" id="A0A7J7UPC8"/>
<reference evidence="1 2" key="1">
    <citation type="journal article" date="2020" name="Nature">
        <title>Six reference-quality genomes reveal evolution of bat adaptations.</title>
        <authorList>
            <person name="Jebb D."/>
            <person name="Huang Z."/>
            <person name="Pippel M."/>
            <person name="Hughes G.M."/>
            <person name="Lavrichenko K."/>
            <person name="Devanna P."/>
            <person name="Winkler S."/>
            <person name="Jermiin L.S."/>
            <person name="Skirmuntt E.C."/>
            <person name="Katzourakis A."/>
            <person name="Burkitt-Gray L."/>
            <person name="Ray D.A."/>
            <person name="Sullivan K.A.M."/>
            <person name="Roscito J.G."/>
            <person name="Kirilenko B.M."/>
            <person name="Davalos L.M."/>
            <person name="Corthals A.P."/>
            <person name="Power M.L."/>
            <person name="Jones G."/>
            <person name="Ransome R.D."/>
            <person name="Dechmann D.K.N."/>
            <person name="Locatelli A.G."/>
            <person name="Puechmaille S.J."/>
            <person name="Fedrigo O."/>
            <person name="Jarvis E.D."/>
            <person name="Hiller M."/>
            <person name="Vernes S.C."/>
            <person name="Myers E.W."/>
            <person name="Teeling E.C."/>
        </authorList>
    </citation>
    <scope>NUCLEOTIDE SEQUENCE [LARGE SCALE GENOMIC DNA]</scope>
    <source>
        <strain evidence="1">MMyoMyo1</strain>
        <tissue evidence="1">Flight muscle</tissue>
    </source>
</reference>
<protein>
    <submittedName>
        <fullName evidence="1">Uncharacterized protein</fullName>
    </submittedName>
</protein>
<comment type="caution">
    <text evidence="1">The sequence shown here is derived from an EMBL/GenBank/DDBJ whole genome shotgun (WGS) entry which is preliminary data.</text>
</comment>
<name>A0A7J7UPC8_MYOMY</name>
<organism evidence="1 2">
    <name type="scientific">Myotis myotis</name>
    <name type="common">Greater mouse-eared bat</name>
    <name type="synonym">Vespertilio myotis</name>
    <dbReference type="NCBI Taxonomy" id="51298"/>
    <lineage>
        <taxon>Eukaryota</taxon>
        <taxon>Metazoa</taxon>
        <taxon>Chordata</taxon>
        <taxon>Craniata</taxon>
        <taxon>Vertebrata</taxon>
        <taxon>Euteleostomi</taxon>
        <taxon>Mammalia</taxon>
        <taxon>Eutheria</taxon>
        <taxon>Laurasiatheria</taxon>
        <taxon>Chiroptera</taxon>
        <taxon>Yangochiroptera</taxon>
        <taxon>Vespertilionidae</taxon>
        <taxon>Myotis</taxon>
    </lineage>
</organism>
<evidence type="ECO:0000313" key="1">
    <source>
        <dbReference type="EMBL" id="KAF6314770.1"/>
    </source>
</evidence>
<keyword evidence="2" id="KW-1185">Reference proteome</keyword>